<keyword evidence="1" id="KW-0379">Hydroxylation</keyword>
<comment type="similarity">
    <text evidence="2">Belongs to the fibril-associated collagens with interrupted helices (FACIT) family.</text>
</comment>
<dbReference type="CDD" id="cd06263">
    <property type="entry name" value="MAM"/>
    <property type="match status" value="1"/>
</dbReference>
<dbReference type="SMART" id="SM00327">
    <property type="entry name" value="VWA"/>
    <property type="match status" value="1"/>
</dbReference>
<evidence type="ECO:0000259" key="7">
    <source>
        <dbReference type="PROSITE" id="PS50234"/>
    </source>
</evidence>
<dbReference type="Pfam" id="PF00629">
    <property type="entry name" value="MAM"/>
    <property type="match status" value="1"/>
</dbReference>
<evidence type="ECO:0000313" key="9">
    <source>
        <dbReference type="Proteomes" id="UP000005408"/>
    </source>
</evidence>
<dbReference type="PANTHER" id="PTHR24020:SF20">
    <property type="entry name" value="PH DOMAIN-CONTAINING PROTEIN"/>
    <property type="match status" value="1"/>
</dbReference>
<dbReference type="Gene3D" id="3.40.50.410">
    <property type="entry name" value="von Willebrand factor, type A domain"/>
    <property type="match status" value="1"/>
</dbReference>
<dbReference type="PROSITE" id="PS50060">
    <property type="entry name" value="MAM_2"/>
    <property type="match status" value="1"/>
</dbReference>
<feature type="domain" description="MAM" evidence="6">
    <location>
        <begin position="240"/>
        <end position="404"/>
    </location>
</feature>
<dbReference type="InterPro" id="IPR002035">
    <property type="entry name" value="VWF_A"/>
</dbReference>
<accession>A0A8W8JXB3</accession>
<dbReference type="GO" id="GO:0016020">
    <property type="term" value="C:membrane"/>
    <property type="evidence" value="ECO:0007669"/>
    <property type="project" value="InterPro"/>
</dbReference>
<dbReference type="AlphaFoldDB" id="A0A8W8JXB3"/>
<evidence type="ECO:0000259" key="6">
    <source>
        <dbReference type="PROSITE" id="PS50060"/>
    </source>
</evidence>
<evidence type="ECO:0000256" key="5">
    <source>
        <dbReference type="SAM" id="SignalP"/>
    </source>
</evidence>
<dbReference type="SMART" id="SM00137">
    <property type="entry name" value="MAM"/>
    <property type="match status" value="1"/>
</dbReference>
<proteinExistence type="inferred from homology"/>
<feature type="transmembrane region" description="Helical" evidence="4">
    <location>
        <begin position="533"/>
        <end position="558"/>
    </location>
</feature>
<feature type="domain" description="VWFA" evidence="7">
    <location>
        <begin position="31"/>
        <end position="205"/>
    </location>
</feature>
<dbReference type="PRINTS" id="PR00453">
    <property type="entry name" value="VWFADOMAIN"/>
</dbReference>
<keyword evidence="9" id="KW-1185">Reference proteome</keyword>
<feature type="compositionally biased region" description="Polar residues" evidence="3">
    <location>
        <begin position="473"/>
        <end position="493"/>
    </location>
</feature>
<keyword evidence="5" id="KW-0732">Signal</keyword>
<dbReference type="PANTHER" id="PTHR24020">
    <property type="entry name" value="COLLAGEN ALPHA"/>
    <property type="match status" value="1"/>
</dbReference>
<dbReference type="InterPro" id="IPR000998">
    <property type="entry name" value="MAM_dom"/>
</dbReference>
<dbReference type="EnsemblMetazoa" id="G21233.1">
    <property type="protein sequence ID" value="G21233.1:cds"/>
    <property type="gene ID" value="G21233"/>
</dbReference>
<organism evidence="8 9">
    <name type="scientific">Magallana gigas</name>
    <name type="common">Pacific oyster</name>
    <name type="synonym">Crassostrea gigas</name>
    <dbReference type="NCBI Taxonomy" id="29159"/>
    <lineage>
        <taxon>Eukaryota</taxon>
        <taxon>Metazoa</taxon>
        <taxon>Spiralia</taxon>
        <taxon>Lophotrochozoa</taxon>
        <taxon>Mollusca</taxon>
        <taxon>Bivalvia</taxon>
        <taxon>Autobranchia</taxon>
        <taxon>Pteriomorphia</taxon>
        <taxon>Ostreida</taxon>
        <taxon>Ostreoidea</taxon>
        <taxon>Ostreidae</taxon>
        <taxon>Magallana</taxon>
    </lineage>
</organism>
<evidence type="ECO:0000256" key="3">
    <source>
        <dbReference type="SAM" id="MobiDB-lite"/>
    </source>
</evidence>
<dbReference type="Proteomes" id="UP000005408">
    <property type="component" value="Unassembled WGS sequence"/>
</dbReference>
<keyword evidence="4" id="KW-0472">Membrane</keyword>
<evidence type="ECO:0000256" key="2">
    <source>
        <dbReference type="ARBA" id="ARBA00049648"/>
    </source>
</evidence>
<dbReference type="InterPro" id="IPR036465">
    <property type="entry name" value="vWFA_dom_sf"/>
</dbReference>
<dbReference type="Gene3D" id="2.60.120.200">
    <property type="match status" value="1"/>
</dbReference>
<dbReference type="InterPro" id="IPR013320">
    <property type="entry name" value="ConA-like_dom_sf"/>
</dbReference>
<evidence type="ECO:0000313" key="8">
    <source>
        <dbReference type="EnsemblMetazoa" id="G21233.1:cds"/>
    </source>
</evidence>
<evidence type="ECO:0000256" key="4">
    <source>
        <dbReference type="SAM" id="Phobius"/>
    </source>
</evidence>
<feature type="chain" id="PRO_5036464747" description="VWFA domain-containing protein" evidence="5">
    <location>
        <begin position="20"/>
        <end position="606"/>
    </location>
</feature>
<dbReference type="PROSITE" id="PS50234">
    <property type="entry name" value="VWFA"/>
    <property type="match status" value="1"/>
</dbReference>
<reference evidence="8" key="1">
    <citation type="submission" date="2022-08" db="UniProtKB">
        <authorList>
            <consortium name="EnsemblMetazoa"/>
        </authorList>
    </citation>
    <scope>IDENTIFICATION</scope>
    <source>
        <strain evidence="8">05x7-T-G4-1.051#20</strain>
    </source>
</reference>
<feature type="region of interest" description="Disordered" evidence="3">
    <location>
        <begin position="447"/>
        <end position="508"/>
    </location>
</feature>
<keyword evidence="4" id="KW-1133">Transmembrane helix</keyword>
<dbReference type="SUPFAM" id="SSF49899">
    <property type="entry name" value="Concanavalin A-like lectins/glucanases"/>
    <property type="match status" value="1"/>
</dbReference>
<dbReference type="Pfam" id="PF00092">
    <property type="entry name" value="VWA"/>
    <property type="match status" value="1"/>
</dbReference>
<dbReference type="InterPro" id="IPR050525">
    <property type="entry name" value="ECM_Assembly_Org"/>
</dbReference>
<dbReference type="SUPFAM" id="SSF53300">
    <property type="entry name" value="vWA-like"/>
    <property type="match status" value="1"/>
</dbReference>
<dbReference type="CDD" id="cd01450">
    <property type="entry name" value="vWFA_subfamily_ECM"/>
    <property type="match status" value="1"/>
</dbReference>
<name>A0A8W8JXB3_MAGGI</name>
<keyword evidence="4" id="KW-0812">Transmembrane</keyword>
<feature type="signal peptide" evidence="5">
    <location>
        <begin position="1"/>
        <end position="19"/>
    </location>
</feature>
<evidence type="ECO:0008006" key="10">
    <source>
        <dbReference type="Google" id="ProtNLM"/>
    </source>
</evidence>
<feature type="compositionally biased region" description="Low complexity" evidence="3">
    <location>
        <begin position="447"/>
        <end position="468"/>
    </location>
</feature>
<protein>
    <recommendedName>
        <fullName evidence="10">VWFA domain-containing protein</fullName>
    </recommendedName>
</protein>
<sequence length="606" mass="66794">MMFTVLLVLFLQNVTPISTTPSKDCTPKPTDIVFVLDESGSVGEENFKLQNEFVAKFVEGFDIGKTKTQVAVLTFSSTIEVEFYLNSYYDKTQILQAIREINYTHPGLTMTHKALITARTELLDQAHGRRNDALPFVIVMTDGRSMIPPVTISQAHQLHALNVTVFAIGISSEVYEDELHGIASSPKNVIVINDFKTLMSIQKKALSGACDALMKKKFTTSTSTHSKTTTMDILSSGSNISCDFEFSTCSLLLQWPKSNTSWTVKNGTTNYLARGPVVDHTNQSSFGQFVYINGSSMKDNNGAYIVTPLINQSQSEIFCLQFYFQMFGRDTKELNVYITNGSISMQDASLVWSASMNNTKDWTLAFMTIKLGFTSRILFEARYTKDKNGFAIDDINTVFGKCNDSTTPHIPSTRDISTPVQSTTSSNLASSIINSLPVMHISSNVYRTTLRPSSSRTSTKTNSPSTPTYRPALTSTAKLNPTSTPASIPGSNIQQNNQNGIRNTAPSTKTSTGIYSVNTELQKHRSPFLIPGWFQIIEIGLIAITALVGAGLLGCCCFKFCGGKKEEDEEDEEDEDENNDYDAYTSAWKANHRSPVAKPGGWINGF</sequence>
<evidence type="ECO:0000256" key="1">
    <source>
        <dbReference type="ARBA" id="ARBA00023278"/>
    </source>
</evidence>